<accession>A0A4Y1RYI4</accession>
<feature type="domain" description="HAT C-terminal dimerisation" evidence="1">
    <location>
        <begin position="467"/>
        <end position="550"/>
    </location>
</feature>
<dbReference type="GO" id="GO:0046983">
    <property type="term" value="F:protein dimerization activity"/>
    <property type="evidence" value="ECO:0007669"/>
    <property type="project" value="InterPro"/>
</dbReference>
<dbReference type="SUPFAM" id="SSF53098">
    <property type="entry name" value="Ribonuclease H-like"/>
    <property type="match status" value="1"/>
</dbReference>
<gene>
    <name evidence="2" type="ORF">Prudu_021340</name>
</gene>
<dbReference type="AlphaFoldDB" id="A0A4Y1RYI4"/>
<dbReference type="Pfam" id="PF05699">
    <property type="entry name" value="Dimer_Tnp_hAT"/>
    <property type="match status" value="1"/>
</dbReference>
<reference evidence="2" key="1">
    <citation type="journal article" date="2019" name="Science">
        <title>Mutation of a bHLH transcription factor allowed almond domestication.</title>
        <authorList>
            <person name="Sanchez-Perez R."/>
            <person name="Pavan S."/>
            <person name="Mazzeo R."/>
            <person name="Moldovan C."/>
            <person name="Aiese Cigliano R."/>
            <person name="Del Cueto J."/>
            <person name="Ricciardi F."/>
            <person name="Lotti C."/>
            <person name="Ricciardi L."/>
            <person name="Dicenta F."/>
            <person name="Lopez-Marques R.L."/>
            <person name="Lindberg Moller B."/>
        </authorList>
    </citation>
    <scope>NUCLEOTIDE SEQUENCE</scope>
</reference>
<dbReference type="PANTHER" id="PTHR46481:SF5">
    <property type="entry name" value="OS08G0393150 PROTEIN"/>
    <property type="match status" value="1"/>
</dbReference>
<sequence>MGLCLKPGPFEPTESQPHARKYISITWIELGNSNGYFDFRDSQPLKEVHQAETRSSLNLAAPQTIKMDNASGTVNEPANDSTLHPTINLQVNKIENGKLVLKAECVICNTLFAGSPRSGTSHLSRHLKEHEAAQARISPGHILLNADVAGNLTILLMIMLLLKRVICTLFEKLDSKICLTSDVWSSQQKMGYMSLTAHFIDKDWFLNKRSHLQLIYLMNCYLGGIHNKIFTLSLDNVSNNDTAASILPSSLLLDSVQQKLFHVRCCCHILNLIVQDGLKVLSPSIDKITDIVRSMNSSSKRLEIWVKCCTDFTMRKINIDNDVPHRWNSTYELLLVAIKDKVPLHWYVKERNESISCNLQVPNEEDWKIAQLVSGFLQIFILQQRYFLLTIDSKLLALKTLLFQFFDVYKRSVMSYVGQNVQSANVTSSTLSQTPGSIVVPIMQDFSMQCLKRAKLSSSSSSTTKSELQVYLDLPTIDVADDNQFSFFGLVEKNQSLYPIVSLMARDLLTIPASTIASESCFSAGGKVLYDKWTSLSPNTIEALICLKDWALANSRMQDPAQDEQRAEELMNIRASRSDWMAARETVESESENETIES</sequence>
<proteinExistence type="predicted"/>
<dbReference type="InterPro" id="IPR052035">
    <property type="entry name" value="ZnF_BED_domain_contain"/>
</dbReference>
<dbReference type="PANTHER" id="PTHR46481">
    <property type="entry name" value="ZINC FINGER BED DOMAIN-CONTAINING PROTEIN 4"/>
    <property type="match status" value="1"/>
</dbReference>
<name>A0A4Y1RYI4_PRUDU</name>
<dbReference type="InterPro" id="IPR008906">
    <property type="entry name" value="HATC_C_dom"/>
</dbReference>
<organism evidence="2">
    <name type="scientific">Prunus dulcis</name>
    <name type="common">Almond</name>
    <name type="synonym">Amygdalus dulcis</name>
    <dbReference type="NCBI Taxonomy" id="3755"/>
    <lineage>
        <taxon>Eukaryota</taxon>
        <taxon>Viridiplantae</taxon>
        <taxon>Streptophyta</taxon>
        <taxon>Embryophyta</taxon>
        <taxon>Tracheophyta</taxon>
        <taxon>Spermatophyta</taxon>
        <taxon>Magnoliopsida</taxon>
        <taxon>eudicotyledons</taxon>
        <taxon>Gunneridae</taxon>
        <taxon>Pentapetalae</taxon>
        <taxon>rosids</taxon>
        <taxon>fabids</taxon>
        <taxon>Rosales</taxon>
        <taxon>Rosaceae</taxon>
        <taxon>Amygdaloideae</taxon>
        <taxon>Amygdaleae</taxon>
        <taxon>Prunus</taxon>
    </lineage>
</organism>
<dbReference type="EMBL" id="AP019304">
    <property type="protein sequence ID" value="BBH08968.1"/>
    <property type="molecule type" value="Genomic_DNA"/>
</dbReference>
<evidence type="ECO:0000259" key="1">
    <source>
        <dbReference type="Pfam" id="PF05699"/>
    </source>
</evidence>
<evidence type="ECO:0000313" key="2">
    <source>
        <dbReference type="EMBL" id="BBH08968.1"/>
    </source>
</evidence>
<dbReference type="InterPro" id="IPR012337">
    <property type="entry name" value="RNaseH-like_sf"/>
</dbReference>
<protein>
    <submittedName>
        <fullName evidence="2">BED zinc finger</fullName>
    </submittedName>
</protein>